<dbReference type="InterPro" id="IPR008220">
    <property type="entry name" value="HAT_MetX-like"/>
</dbReference>
<comment type="caution">
    <text evidence="5">The sequence shown here is derived from an EMBL/GenBank/DDBJ whole genome shotgun (WGS) entry which is preliminary data.</text>
</comment>
<dbReference type="NCBIfam" id="TIGR01392">
    <property type="entry name" value="homoserO_Ac_trn"/>
    <property type="match status" value="1"/>
</dbReference>
<comment type="catalytic activity">
    <reaction evidence="2">
        <text>L-homoserine + acetyl-CoA = O-acetyl-L-homoserine + CoA</text>
        <dbReference type="Rhea" id="RHEA:13701"/>
        <dbReference type="ChEBI" id="CHEBI:57287"/>
        <dbReference type="ChEBI" id="CHEBI:57288"/>
        <dbReference type="ChEBI" id="CHEBI:57476"/>
        <dbReference type="ChEBI" id="CHEBI:57716"/>
        <dbReference type="EC" id="2.3.1.31"/>
    </reaction>
</comment>
<dbReference type="InterPro" id="IPR000073">
    <property type="entry name" value="AB_hydrolase_1"/>
</dbReference>
<dbReference type="GO" id="GO:0005737">
    <property type="term" value="C:cytoplasm"/>
    <property type="evidence" value="ECO:0007669"/>
    <property type="project" value="UniProtKB-SubCell"/>
</dbReference>
<dbReference type="OrthoDB" id="9800754at2"/>
<comment type="function">
    <text evidence="2">Transfers an acetyl group from acetyl-CoA to L-homoserine, forming acetyl-L-homoserine.</text>
</comment>
<sequence>MLKGRVFEYYEEFTLESGRSLPGFQLFYTTWGTLNEDRSNVVWVCHAFSGNAFVKDWWGDLFGEGKTFDPAKHFIVCANSLGSCYGSTGPLSVNPDTGKPYYHAFPTLTNLDVVRAFDALREHLGIEQINVLIGGSIGGQQALEWAVECPEVTKRLVQIAGNARQTPWAVALNESQRMAIEQDVTWQLATDDAGLQGMKTARSIALLSYRNYNSYNQSQKEPSSDLKRTYRAASYQRYQGEKLAKRFNAFSYWHLTKMMDSHHVGRNRGAVEEVLRQVQAETLVIGVDSDQLFPLNEQRFVARNIPNATLQIIRSEAGHDGFLLETDQLTHYLDTFLQKKQQRKTWIPTVF</sequence>
<keyword evidence="1 2" id="KW-0808">Transferase</keyword>
<evidence type="ECO:0000256" key="2">
    <source>
        <dbReference type="HAMAP-Rule" id="MF_00296"/>
    </source>
</evidence>
<feature type="binding site" evidence="2">
    <location>
        <position position="202"/>
    </location>
    <ligand>
        <name>substrate</name>
    </ligand>
</feature>
<comment type="pathway">
    <text evidence="2">Amino-acid biosynthesis; L-methionine biosynthesis via de novo pathway; O-acetyl-L-homoserine from L-homoserine: step 1/1.</text>
</comment>
<comment type="subunit">
    <text evidence="2">Homodimer.</text>
</comment>
<feature type="active site" description="Nucleophile" evidence="2 3">
    <location>
        <position position="136"/>
    </location>
</feature>
<feature type="binding site" evidence="2">
    <location>
        <position position="320"/>
    </location>
    <ligand>
        <name>substrate</name>
    </ligand>
</feature>
<keyword evidence="2" id="KW-0963">Cytoplasm</keyword>
<dbReference type="PANTHER" id="PTHR32268:SF11">
    <property type="entry name" value="HOMOSERINE O-ACETYLTRANSFERASE"/>
    <property type="match status" value="1"/>
</dbReference>
<feature type="active site" evidence="2 3">
    <location>
        <position position="290"/>
    </location>
</feature>
<dbReference type="Gene3D" id="3.40.50.1820">
    <property type="entry name" value="alpha/beta hydrolase"/>
    <property type="match status" value="1"/>
</dbReference>
<protein>
    <recommendedName>
        <fullName evidence="2">Homoserine O-acetyltransferase</fullName>
        <shortName evidence="2">HAT</shortName>
        <ecNumber evidence="2">2.3.1.31</ecNumber>
    </recommendedName>
    <alternativeName>
        <fullName evidence="2">Homoserine transacetylase</fullName>
        <shortName evidence="2">HTA</shortName>
    </alternativeName>
</protein>
<dbReference type="HAMAP" id="MF_00296">
    <property type="entry name" value="MetX_acyltransf"/>
    <property type="match status" value="1"/>
</dbReference>
<feature type="domain" description="AB hydrolase-1" evidence="4">
    <location>
        <begin position="41"/>
        <end position="325"/>
    </location>
</feature>
<dbReference type="SUPFAM" id="SSF53474">
    <property type="entry name" value="alpha/beta-Hydrolases"/>
    <property type="match status" value="1"/>
</dbReference>
<dbReference type="InterPro" id="IPR029058">
    <property type="entry name" value="AB_hydrolase_fold"/>
</dbReference>
<keyword evidence="6" id="KW-1185">Reference proteome</keyword>
<dbReference type="EC" id="2.3.1.31" evidence="2"/>
<evidence type="ECO:0000259" key="4">
    <source>
        <dbReference type="Pfam" id="PF00561"/>
    </source>
</evidence>
<accession>A0A3M9MU28</accession>
<evidence type="ECO:0000313" key="6">
    <source>
        <dbReference type="Proteomes" id="UP000272117"/>
    </source>
</evidence>
<gene>
    <name evidence="5" type="primary">metX</name>
    <name evidence="2" type="synonym">metXA</name>
    <name evidence="5" type="ORF">EFB08_06175</name>
</gene>
<comment type="caution">
    <text evidence="2">Lacks conserved residue(s) required for the propagation of feature annotation.</text>
</comment>
<keyword evidence="2 5" id="KW-0012">Acyltransferase</keyword>
<evidence type="ECO:0000256" key="3">
    <source>
        <dbReference type="PIRSR" id="PIRSR000443-1"/>
    </source>
</evidence>
<dbReference type="GO" id="GO:0009086">
    <property type="term" value="P:methionine biosynthetic process"/>
    <property type="evidence" value="ECO:0007669"/>
    <property type="project" value="UniProtKB-UniRule"/>
</dbReference>
<organism evidence="5 6">
    <name type="scientific">Rufibacter latericius</name>
    <dbReference type="NCBI Taxonomy" id="2487040"/>
    <lineage>
        <taxon>Bacteria</taxon>
        <taxon>Pseudomonadati</taxon>
        <taxon>Bacteroidota</taxon>
        <taxon>Cytophagia</taxon>
        <taxon>Cytophagales</taxon>
        <taxon>Hymenobacteraceae</taxon>
        <taxon>Rufibacter</taxon>
    </lineage>
</organism>
<dbReference type="EMBL" id="RJJD01000003">
    <property type="protein sequence ID" value="RNI29016.1"/>
    <property type="molecule type" value="Genomic_DNA"/>
</dbReference>
<evidence type="ECO:0000313" key="5">
    <source>
        <dbReference type="EMBL" id="RNI29016.1"/>
    </source>
</evidence>
<dbReference type="Proteomes" id="UP000272117">
    <property type="component" value="Unassembled WGS sequence"/>
</dbReference>
<feature type="active site" evidence="2 3">
    <location>
        <position position="319"/>
    </location>
</feature>
<keyword evidence="2" id="KW-0028">Amino-acid biosynthesis</keyword>
<comment type="similarity">
    <text evidence="2">Belongs to the AB hydrolase superfamily. MetX family.</text>
</comment>
<dbReference type="RefSeq" id="WP_123126074.1">
    <property type="nucleotide sequence ID" value="NZ_RJJD01000003.1"/>
</dbReference>
<name>A0A3M9MU28_9BACT</name>
<dbReference type="PANTHER" id="PTHR32268">
    <property type="entry name" value="HOMOSERINE O-ACETYLTRANSFERASE"/>
    <property type="match status" value="1"/>
</dbReference>
<dbReference type="PIRSF" id="PIRSF000443">
    <property type="entry name" value="Homoser_Ac_trans"/>
    <property type="match status" value="1"/>
</dbReference>
<reference evidence="5 6" key="1">
    <citation type="submission" date="2018-11" db="EMBL/GenBank/DDBJ databases">
        <title>Rufibacter latericius sp. nov., isolated from water in Baiyang Lake.</title>
        <authorList>
            <person name="Yang Y."/>
        </authorList>
    </citation>
    <scope>NUCLEOTIDE SEQUENCE [LARGE SCALE GENOMIC DNA]</scope>
    <source>
        <strain evidence="5 6">R-22-1c-1</strain>
    </source>
</reference>
<dbReference type="AlphaFoldDB" id="A0A3M9MU28"/>
<evidence type="ECO:0000256" key="1">
    <source>
        <dbReference type="ARBA" id="ARBA00022679"/>
    </source>
</evidence>
<dbReference type="GO" id="GO:0009092">
    <property type="term" value="P:homoserine metabolic process"/>
    <property type="evidence" value="ECO:0007669"/>
    <property type="project" value="TreeGrafter"/>
</dbReference>
<dbReference type="UniPathway" id="UPA00051">
    <property type="reaction ID" value="UER00074"/>
</dbReference>
<keyword evidence="2" id="KW-0486">Methionine biosynthesis</keyword>
<proteinExistence type="inferred from homology"/>
<comment type="subcellular location">
    <subcellularLocation>
        <location evidence="2">Cytoplasm</location>
    </subcellularLocation>
</comment>
<dbReference type="GO" id="GO:0004414">
    <property type="term" value="F:homoserine O-acetyltransferase activity"/>
    <property type="evidence" value="ECO:0007669"/>
    <property type="project" value="UniProtKB-UniRule"/>
</dbReference>
<dbReference type="Pfam" id="PF00561">
    <property type="entry name" value="Abhydrolase_1"/>
    <property type="match status" value="1"/>
</dbReference>